<organism evidence="2 3">
    <name type="scientific">Rangifer tarandus platyrhynchus</name>
    <name type="common">Svalbard reindeer</name>
    <dbReference type="NCBI Taxonomy" id="3082113"/>
    <lineage>
        <taxon>Eukaryota</taxon>
        <taxon>Metazoa</taxon>
        <taxon>Chordata</taxon>
        <taxon>Craniata</taxon>
        <taxon>Vertebrata</taxon>
        <taxon>Euteleostomi</taxon>
        <taxon>Mammalia</taxon>
        <taxon>Eutheria</taxon>
        <taxon>Laurasiatheria</taxon>
        <taxon>Artiodactyla</taxon>
        <taxon>Ruminantia</taxon>
        <taxon>Pecora</taxon>
        <taxon>Cervidae</taxon>
        <taxon>Odocoileinae</taxon>
        <taxon>Rangifer</taxon>
    </lineage>
</organism>
<protein>
    <submittedName>
        <fullName evidence="2">Uncharacterized protein</fullName>
    </submittedName>
</protein>
<evidence type="ECO:0000313" key="3">
    <source>
        <dbReference type="Proteomes" id="UP001176941"/>
    </source>
</evidence>
<feature type="compositionally biased region" description="Pro residues" evidence="1">
    <location>
        <begin position="26"/>
        <end position="40"/>
    </location>
</feature>
<dbReference type="Proteomes" id="UP001176941">
    <property type="component" value="Chromosome 33"/>
</dbReference>
<sequence>MPGDQAGASLHIDGGGNASGQDVGWSPPPPFPAISVPGPPAIDGLGELEAPWQPSPPCSLERAPPPPASSARGGRTDSVSGSSGIQVVIEIIIIIKKSEET</sequence>
<feature type="compositionally biased region" description="Pro residues" evidence="1">
    <location>
        <begin position="53"/>
        <end position="68"/>
    </location>
</feature>
<dbReference type="EMBL" id="OX459969">
    <property type="protein sequence ID" value="CAI9173238.1"/>
    <property type="molecule type" value="Genomic_DNA"/>
</dbReference>
<feature type="region of interest" description="Disordered" evidence="1">
    <location>
        <begin position="1"/>
        <end position="82"/>
    </location>
</feature>
<name>A0ABN8ZKU5_RANTA</name>
<evidence type="ECO:0000313" key="2">
    <source>
        <dbReference type="EMBL" id="CAI9173238.1"/>
    </source>
</evidence>
<evidence type="ECO:0000256" key="1">
    <source>
        <dbReference type="SAM" id="MobiDB-lite"/>
    </source>
</evidence>
<keyword evidence="3" id="KW-1185">Reference proteome</keyword>
<feature type="compositionally biased region" description="Low complexity" evidence="1">
    <location>
        <begin position="69"/>
        <end position="82"/>
    </location>
</feature>
<reference evidence="2" key="1">
    <citation type="submission" date="2023-04" db="EMBL/GenBank/DDBJ databases">
        <authorList>
            <consortium name="ELIXIR-Norway"/>
        </authorList>
    </citation>
    <scope>NUCLEOTIDE SEQUENCE [LARGE SCALE GENOMIC DNA]</scope>
</reference>
<proteinExistence type="predicted"/>
<accession>A0ABN8ZKU5</accession>
<gene>
    <name evidence="2" type="ORF">MRATA1EN1_LOCUS22200</name>
</gene>